<dbReference type="GO" id="GO:0045725">
    <property type="term" value="P:positive regulation of glycogen biosynthetic process"/>
    <property type="evidence" value="ECO:0007669"/>
    <property type="project" value="TreeGrafter"/>
</dbReference>
<feature type="non-terminal residue" evidence="6">
    <location>
        <position position="1"/>
    </location>
</feature>
<dbReference type="AlphaFoldDB" id="A0AAE1HDG1"/>
<gene>
    <name evidence="6" type="ORF">KUF71_008403</name>
</gene>
<dbReference type="GO" id="GO:0006313">
    <property type="term" value="P:DNA transposition"/>
    <property type="evidence" value="ECO:0007669"/>
    <property type="project" value="InterPro"/>
</dbReference>
<evidence type="ECO:0000259" key="5">
    <source>
        <dbReference type="Pfam" id="PF10551"/>
    </source>
</evidence>
<name>A0AAE1HDG1_9NEOP</name>
<dbReference type="EMBL" id="JAHWGI010000973">
    <property type="protein sequence ID" value="KAK3919254.1"/>
    <property type="molecule type" value="Genomic_DNA"/>
</dbReference>
<reference evidence="6" key="1">
    <citation type="submission" date="2021-07" db="EMBL/GenBank/DDBJ databases">
        <authorList>
            <person name="Catto M.A."/>
            <person name="Jacobson A."/>
            <person name="Kennedy G."/>
            <person name="Labadie P."/>
            <person name="Hunt B.G."/>
            <person name="Srinivasan R."/>
        </authorList>
    </citation>
    <scope>NUCLEOTIDE SEQUENCE</scope>
    <source>
        <strain evidence="6">PL_HMW_Pooled</strain>
        <tissue evidence="6">Head</tissue>
    </source>
</reference>
<dbReference type="Proteomes" id="UP001219518">
    <property type="component" value="Unassembled WGS sequence"/>
</dbReference>
<dbReference type="InterPro" id="IPR001207">
    <property type="entry name" value="Transposase_mutator"/>
</dbReference>
<keyword evidence="7" id="KW-1185">Reference proteome</keyword>
<dbReference type="GO" id="GO:0004803">
    <property type="term" value="F:transposase activity"/>
    <property type="evidence" value="ECO:0007669"/>
    <property type="project" value="InterPro"/>
</dbReference>
<sequence length="999" mass="113561">DDDSARCLVCSEKLICKKYNIERHHKSRHANLTTLEGPTRAEKLAELLEERQAVIESASQSIREDRLTPEAAVRTSFKIAHKIAMRGKPFTDGEFVKECMTEAAEILCPTMVPKFASVALSPATIQRRIVELADDVSQQLHAKGKTVVAFSVAVDESTDDTSVAQVAVFVRARKKKTYWVCTLKPECKARATTVSDPPVLVREGTHSHAPDQDSIAAKEIMNEIKASSVQQPEAPPVQITSNKLQRIPQVVLAKLPNEAAIKRTINRTRQASLPPNPKTLRDLPELPREFTLTLMGDVFLLWDSLDDDDDDDDDDEEAEERRRRNRIIIFSTRDCLRKLCTSDTWLLDGTFKVSPGLFTQLFTIHGIFRGAAFPFVYALLPNKEQVSYTTVLEVVLDKCRAARIPEPEPTTVVSDFELGIINAVATVFPDADLRLCFFHLGQSVYRQVQDAGLQVAYRDPDDRSVKEGVHELLSLAFVPPADVEEVLAELREVIPDTLLNIVDYFDDTYVRGRRLRGQRRAARPRYAPELWNQHRAALRGEPRTNNLTEGWHRRFNTLVGKDHPSVYALIKELQKEQGNSERQMADLELGKVVKAPQRLKYRMVTERLQRISSRVEENLEEFEELLAMVSLDGQTTEEITADAIESALENAGFPLDRMFSLATDGAPSMTGRFAGVVYRYSETASQGEGGGSGYRPHRVKGQGLNRREFQTLMKDMEMEHTDLPFYTEVRWLSCGKTLKRFFEMRDEIALFMEMKQFPVDELKDPVWVRNLAFLTDITGHLNDLNVQLQGRGKLIVDLLDLVKAFLLKLDLWKMQLQEHDYSHFNCLKSMSYSDIDDNDMFIHSLQDLISAFNHWFSDAEPLDSLLQIFVAPFAVKPTEVAADLQMEIIDLQCDRQLKQRFRLSKDLPSFYKLLPRLRFPKLHLIAARVMCMFGSTFVCEQFYSLMNITKSKYRSAISNENLQASLRLMCAQKIVPNIDRIVSRKRCQVSGGTSSSSSN</sequence>
<reference evidence="6" key="2">
    <citation type="journal article" date="2023" name="BMC Genomics">
        <title>Pest status, molecular evolution, and epigenetic factors derived from the genome assembly of Frankliniella fusca, a thysanopteran phytovirus vector.</title>
        <authorList>
            <person name="Catto M.A."/>
            <person name="Labadie P.E."/>
            <person name="Jacobson A.L."/>
            <person name="Kennedy G.G."/>
            <person name="Srinivasan R."/>
            <person name="Hunt B.G."/>
        </authorList>
    </citation>
    <scope>NUCLEOTIDE SEQUENCE</scope>
    <source>
        <strain evidence="6">PL_HMW_Pooled</strain>
    </source>
</reference>
<dbReference type="Pfam" id="PF10551">
    <property type="entry name" value="MULE"/>
    <property type="match status" value="1"/>
</dbReference>
<protein>
    <submittedName>
        <fullName evidence="6">General transcription factor II-I repeat domain-containing protein 2A</fullName>
    </submittedName>
</protein>
<dbReference type="GO" id="GO:0003677">
    <property type="term" value="F:DNA binding"/>
    <property type="evidence" value="ECO:0007669"/>
    <property type="project" value="UniProtKB-KW"/>
</dbReference>
<evidence type="ECO:0000256" key="2">
    <source>
        <dbReference type="ARBA" id="ARBA00023125"/>
    </source>
</evidence>
<evidence type="ECO:0000256" key="4">
    <source>
        <dbReference type="SAM" id="Coils"/>
    </source>
</evidence>
<comment type="caution">
    <text evidence="6">The sequence shown here is derived from an EMBL/GenBank/DDBJ whole genome shotgun (WGS) entry which is preliminary data.</text>
</comment>
<feature type="coiled-coil region" evidence="4">
    <location>
        <begin position="570"/>
        <end position="625"/>
    </location>
</feature>
<accession>A0AAE1HDG1</accession>
<keyword evidence="3" id="KW-0233">DNA recombination</keyword>
<organism evidence="6 7">
    <name type="scientific">Frankliniella fusca</name>
    <dbReference type="NCBI Taxonomy" id="407009"/>
    <lineage>
        <taxon>Eukaryota</taxon>
        <taxon>Metazoa</taxon>
        <taxon>Ecdysozoa</taxon>
        <taxon>Arthropoda</taxon>
        <taxon>Hexapoda</taxon>
        <taxon>Insecta</taxon>
        <taxon>Pterygota</taxon>
        <taxon>Neoptera</taxon>
        <taxon>Paraneoptera</taxon>
        <taxon>Thysanoptera</taxon>
        <taxon>Terebrantia</taxon>
        <taxon>Thripoidea</taxon>
        <taxon>Thripidae</taxon>
        <taxon>Frankliniella</taxon>
    </lineage>
</organism>
<keyword evidence="2" id="KW-0238">DNA-binding</keyword>
<keyword evidence="4" id="KW-0175">Coiled coil</keyword>
<keyword evidence="1" id="KW-0815">Transposition</keyword>
<dbReference type="Gene3D" id="2.20.25.240">
    <property type="match status" value="1"/>
</dbReference>
<evidence type="ECO:0000256" key="3">
    <source>
        <dbReference type="ARBA" id="ARBA00023172"/>
    </source>
</evidence>
<dbReference type="InterPro" id="IPR018289">
    <property type="entry name" value="MULE_transposase_dom"/>
</dbReference>
<evidence type="ECO:0000313" key="6">
    <source>
        <dbReference type="EMBL" id="KAK3919254.1"/>
    </source>
</evidence>
<evidence type="ECO:0000256" key="1">
    <source>
        <dbReference type="ARBA" id="ARBA00022578"/>
    </source>
</evidence>
<dbReference type="PANTHER" id="PTHR45913">
    <property type="entry name" value="EPM2A-INTERACTING PROTEIN 1"/>
    <property type="match status" value="1"/>
</dbReference>
<dbReference type="InterPro" id="IPR012337">
    <property type="entry name" value="RNaseH-like_sf"/>
</dbReference>
<feature type="domain" description="MULE transposase" evidence="5">
    <location>
        <begin position="345"/>
        <end position="441"/>
    </location>
</feature>
<proteinExistence type="predicted"/>
<dbReference type="SUPFAM" id="SSF53098">
    <property type="entry name" value="Ribonuclease H-like"/>
    <property type="match status" value="1"/>
</dbReference>
<evidence type="ECO:0000313" key="7">
    <source>
        <dbReference type="Proteomes" id="UP001219518"/>
    </source>
</evidence>
<dbReference type="PANTHER" id="PTHR45913:SF5">
    <property type="entry name" value="GENERAL TRANSCRIPTION FACTOR II-I REPEAT DOMAIN-CONTAINING PROTEIN 2A-LIKE PROTEIN"/>
    <property type="match status" value="1"/>
</dbReference>
<dbReference type="PROSITE" id="PS01007">
    <property type="entry name" value="TRANSPOSASE_MUTATOR"/>
    <property type="match status" value="1"/>
</dbReference>